<dbReference type="PATRIC" id="fig|1297742.4.peg.2931"/>
<evidence type="ECO:0000313" key="1">
    <source>
        <dbReference type="EMBL" id="AKQ65991.1"/>
    </source>
</evidence>
<reference evidence="1 2" key="1">
    <citation type="journal article" date="2016" name="PLoS ONE">
        <title>Complete Genome Sequence and Comparative Genomics of a Novel Myxobacterium Myxococcus hansupus.</title>
        <authorList>
            <person name="Sharma G."/>
            <person name="Narwani T."/>
            <person name="Subramanian S."/>
        </authorList>
    </citation>
    <scope>NUCLEOTIDE SEQUENCE [LARGE SCALE GENOMIC DNA]</scope>
    <source>
        <strain evidence="2">mixupus</strain>
    </source>
</reference>
<evidence type="ECO:0000313" key="2">
    <source>
        <dbReference type="Proteomes" id="UP000009026"/>
    </source>
</evidence>
<accession>A0A0H4WR90</accession>
<dbReference type="Proteomes" id="UP000009026">
    <property type="component" value="Chromosome"/>
</dbReference>
<dbReference type="KEGG" id="mym:A176_002903"/>
<gene>
    <name evidence="1" type="ORF">A176_002903</name>
</gene>
<dbReference type="AlphaFoldDB" id="A0A0H4WR90"/>
<organism evidence="1 2">
    <name type="scientific">Pseudomyxococcus hansupus</name>
    <dbReference type="NCBI Taxonomy" id="1297742"/>
    <lineage>
        <taxon>Bacteria</taxon>
        <taxon>Pseudomonadati</taxon>
        <taxon>Myxococcota</taxon>
        <taxon>Myxococcia</taxon>
        <taxon>Myxococcales</taxon>
        <taxon>Cystobacterineae</taxon>
        <taxon>Myxococcaceae</taxon>
        <taxon>Pseudomyxococcus</taxon>
    </lineage>
</organism>
<dbReference type="EMBL" id="CP012109">
    <property type="protein sequence ID" value="AKQ65991.1"/>
    <property type="molecule type" value="Genomic_DNA"/>
</dbReference>
<sequence length="102" mass="9933">MMIGAPIGVWAGAGLVDGKGTQAGAFAGAAVGAGAGLATAYLVPNTDIQPLAIMVGPLLGAIVGYEVSHALNSRPEEPQAVSLQPALALGPGHTVLGMSGQF</sequence>
<evidence type="ECO:0008006" key="3">
    <source>
        <dbReference type="Google" id="ProtNLM"/>
    </source>
</evidence>
<keyword evidence="2" id="KW-1185">Reference proteome</keyword>
<name>A0A0H4WR90_9BACT</name>
<proteinExistence type="predicted"/>
<protein>
    <recommendedName>
        <fullName evidence="3">Glycine zipper domain-containing protein</fullName>
    </recommendedName>
</protein>